<name>A0ABW5JV80_9FLAO</name>
<dbReference type="Proteomes" id="UP001597441">
    <property type="component" value="Unassembled WGS sequence"/>
</dbReference>
<reference evidence="3" key="1">
    <citation type="journal article" date="2019" name="Int. J. Syst. Evol. Microbiol.">
        <title>The Global Catalogue of Microorganisms (GCM) 10K type strain sequencing project: providing services to taxonomists for standard genome sequencing and annotation.</title>
        <authorList>
            <consortium name="The Broad Institute Genomics Platform"/>
            <consortium name="The Broad Institute Genome Sequencing Center for Infectious Disease"/>
            <person name="Wu L."/>
            <person name="Ma J."/>
        </authorList>
    </citation>
    <scope>NUCLEOTIDE SEQUENCE [LARGE SCALE GENOMIC DNA]</scope>
    <source>
        <strain evidence="3">KCTC 42903</strain>
    </source>
</reference>
<protein>
    <recommendedName>
        <fullName evidence="4">Lipoprotein</fullName>
    </recommendedName>
</protein>
<gene>
    <name evidence="2" type="ORF">ACFSQS_15630</name>
</gene>
<keyword evidence="3" id="KW-1185">Reference proteome</keyword>
<comment type="caution">
    <text evidence="2">The sequence shown here is derived from an EMBL/GenBank/DDBJ whole genome shotgun (WGS) entry which is preliminary data.</text>
</comment>
<evidence type="ECO:0000313" key="3">
    <source>
        <dbReference type="Proteomes" id="UP001597441"/>
    </source>
</evidence>
<accession>A0ABW5JV80</accession>
<evidence type="ECO:0000256" key="1">
    <source>
        <dbReference type="SAM" id="SignalP"/>
    </source>
</evidence>
<dbReference type="RefSeq" id="WP_388021094.1">
    <property type="nucleotide sequence ID" value="NZ_JBHUDT010000004.1"/>
</dbReference>
<feature type="signal peptide" evidence="1">
    <location>
        <begin position="1"/>
        <end position="23"/>
    </location>
</feature>
<evidence type="ECO:0000313" key="2">
    <source>
        <dbReference type="EMBL" id="MFD2536541.1"/>
    </source>
</evidence>
<feature type="chain" id="PRO_5047109266" description="Lipoprotein" evidence="1">
    <location>
        <begin position="24"/>
        <end position="178"/>
    </location>
</feature>
<dbReference type="EMBL" id="JBHULK010000010">
    <property type="protein sequence ID" value="MFD2536541.1"/>
    <property type="molecule type" value="Genomic_DNA"/>
</dbReference>
<evidence type="ECO:0008006" key="4">
    <source>
        <dbReference type="Google" id="ProtNLM"/>
    </source>
</evidence>
<organism evidence="2 3">
    <name type="scientific">Gelatiniphilus marinus</name>
    <dbReference type="NCBI Taxonomy" id="1759464"/>
    <lineage>
        <taxon>Bacteria</taxon>
        <taxon>Pseudomonadati</taxon>
        <taxon>Bacteroidota</taxon>
        <taxon>Flavobacteriia</taxon>
        <taxon>Flavobacteriales</taxon>
        <taxon>Flavobacteriaceae</taxon>
        <taxon>Gelatiniphilus</taxon>
    </lineage>
</organism>
<sequence length="178" mass="20917">MKRKILLFIGIVILIATVRNCFSDDKNNADNKKTETQNNTFEKEIRTEKTDTIIVQFTKSKDRILAMKELAYFENKLQNSFWTEFQQTNKYGRKYGPKEIEFSQNKFENFAQKLGFTETKNGTLMDYDGMKNGFHIYLDNNGAVPSSSGWVQKWKIKVQKEKSDTIYKLEKDIILNPR</sequence>
<proteinExistence type="predicted"/>
<keyword evidence="1" id="KW-0732">Signal</keyword>